<evidence type="ECO:0000313" key="2">
    <source>
        <dbReference type="EMBL" id="CAB4856624.1"/>
    </source>
</evidence>
<dbReference type="EMBL" id="CAFBLQ010000001">
    <property type="protein sequence ID" value="CAB4856624.1"/>
    <property type="molecule type" value="Genomic_DNA"/>
</dbReference>
<dbReference type="SUPFAM" id="SSF52096">
    <property type="entry name" value="ClpP/crotonase"/>
    <property type="match status" value="1"/>
</dbReference>
<protein>
    <submittedName>
        <fullName evidence="2">Unannotated protein</fullName>
    </submittedName>
</protein>
<gene>
    <name evidence="2" type="ORF">UFOPK3423_00002</name>
</gene>
<organism evidence="2">
    <name type="scientific">freshwater metagenome</name>
    <dbReference type="NCBI Taxonomy" id="449393"/>
    <lineage>
        <taxon>unclassified sequences</taxon>
        <taxon>metagenomes</taxon>
        <taxon>ecological metagenomes</taxon>
    </lineage>
</organism>
<evidence type="ECO:0000256" key="1">
    <source>
        <dbReference type="ARBA" id="ARBA00005254"/>
    </source>
</evidence>
<accession>A0A6J7CI71</accession>
<dbReference type="PANTHER" id="PTHR43802">
    <property type="entry name" value="ENOYL-COA HYDRATASE"/>
    <property type="match status" value="1"/>
</dbReference>
<reference evidence="2" key="1">
    <citation type="submission" date="2020-05" db="EMBL/GenBank/DDBJ databases">
        <authorList>
            <person name="Chiriac C."/>
            <person name="Salcher M."/>
            <person name="Ghai R."/>
            <person name="Kavagutti S V."/>
        </authorList>
    </citation>
    <scope>NUCLEOTIDE SEQUENCE</scope>
</reference>
<name>A0A6J7CI71_9ZZZZ</name>
<dbReference type="CDD" id="cd06558">
    <property type="entry name" value="crotonase-like"/>
    <property type="match status" value="1"/>
</dbReference>
<dbReference type="Gene3D" id="3.90.226.10">
    <property type="entry name" value="2-enoyl-CoA Hydratase, Chain A, domain 1"/>
    <property type="match status" value="1"/>
</dbReference>
<sequence>MGLVPELSSYKDKYKHFKFERRDGILQVTMHTDGSDLVWGFGPDEECGFMFEDIGRDPENKVIILTGAGSTFIDNEEFGSGDPEVTIPATVWANVFAFAKRLLQAHLDIEAPMIAAINGPATIHAELGLLCDIVLASDTATFADQPHFPNGLIPGDGVQVIWPMLIGMNRARYMLFTGQHLNAQQALDLGIVAEVLSGDKLLDRAWEHAHKLLEIPELTRRMTRSVFTSQFKQALGPNLEYGIAVEGLAATNYWIENFKRGSVSPDA</sequence>
<dbReference type="AlphaFoldDB" id="A0A6J7CI71"/>
<proteinExistence type="inferred from homology"/>
<comment type="similarity">
    <text evidence="1">Belongs to the enoyl-CoA hydratase/isomerase family.</text>
</comment>
<dbReference type="Pfam" id="PF00378">
    <property type="entry name" value="ECH_1"/>
    <property type="match status" value="1"/>
</dbReference>
<dbReference type="InterPro" id="IPR029045">
    <property type="entry name" value="ClpP/crotonase-like_dom_sf"/>
</dbReference>
<dbReference type="InterPro" id="IPR001753">
    <property type="entry name" value="Enoyl-CoA_hydra/iso"/>
</dbReference>
<dbReference type="PANTHER" id="PTHR43802:SF1">
    <property type="entry name" value="IP11341P-RELATED"/>
    <property type="match status" value="1"/>
</dbReference>